<organism evidence="2 3">
    <name type="scientific">Kitasatospora phosalacinea</name>
    <dbReference type="NCBI Taxonomy" id="2065"/>
    <lineage>
        <taxon>Bacteria</taxon>
        <taxon>Bacillati</taxon>
        <taxon>Actinomycetota</taxon>
        <taxon>Actinomycetes</taxon>
        <taxon>Kitasatosporales</taxon>
        <taxon>Streptomycetaceae</taxon>
        <taxon>Kitasatospora</taxon>
    </lineage>
</organism>
<evidence type="ECO:0000313" key="3">
    <source>
        <dbReference type="Proteomes" id="UP001165041"/>
    </source>
</evidence>
<feature type="region of interest" description="Disordered" evidence="1">
    <location>
        <begin position="25"/>
        <end position="53"/>
    </location>
</feature>
<sequence>MEILACAHCGAALTRPVTRARLPPHAHHPVGNGHPTPVLTDAGAYAVDPEPSGVPWRRREELAAGEAAARGSHVPVSRVPAGPFGRVLLAPGDATGPAERCTPYGPDLPLTGPRPTSPSSRCTRYAY</sequence>
<proteinExistence type="predicted"/>
<evidence type="ECO:0000256" key="1">
    <source>
        <dbReference type="SAM" id="MobiDB-lite"/>
    </source>
</evidence>
<protein>
    <submittedName>
        <fullName evidence="2">Uncharacterized protein</fullName>
    </submittedName>
</protein>
<feature type="compositionally biased region" description="Polar residues" evidence="1">
    <location>
        <begin position="117"/>
        <end position="127"/>
    </location>
</feature>
<name>A0A9W6V3T3_9ACTN</name>
<dbReference type="AlphaFoldDB" id="A0A9W6V3T3"/>
<accession>A0A9W6V3T3</accession>
<dbReference type="RefSeq" id="WP_285737340.1">
    <property type="nucleotide sequence ID" value="NZ_BSSA01000012.1"/>
</dbReference>
<dbReference type="Proteomes" id="UP001165041">
    <property type="component" value="Unassembled WGS sequence"/>
</dbReference>
<feature type="region of interest" description="Disordered" evidence="1">
    <location>
        <begin position="90"/>
        <end position="127"/>
    </location>
</feature>
<evidence type="ECO:0000313" key="2">
    <source>
        <dbReference type="EMBL" id="GLW71582.1"/>
    </source>
</evidence>
<gene>
    <name evidence="2" type="ORF">Kpho02_38810</name>
</gene>
<dbReference type="EMBL" id="BSSA01000012">
    <property type="protein sequence ID" value="GLW71582.1"/>
    <property type="molecule type" value="Genomic_DNA"/>
</dbReference>
<comment type="caution">
    <text evidence="2">The sequence shown here is derived from an EMBL/GenBank/DDBJ whole genome shotgun (WGS) entry which is preliminary data.</text>
</comment>
<reference evidence="2" key="1">
    <citation type="submission" date="2023-02" db="EMBL/GenBank/DDBJ databases">
        <title>Kitasatospora phosalacinea NBRC 14627.</title>
        <authorList>
            <person name="Ichikawa N."/>
            <person name="Sato H."/>
            <person name="Tonouchi N."/>
        </authorList>
    </citation>
    <scope>NUCLEOTIDE SEQUENCE</scope>
    <source>
        <strain evidence="2">NBRC 14627</strain>
    </source>
</reference>